<evidence type="ECO:0000259" key="7">
    <source>
        <dbReference type="PROSITE" id="PS50051"/>
    </source>
</evidence>
<evidence type="ECO:0000256" key="5">
    <source>
        <dbReference type="ARBA" id="ARBA00023125"/>
    </source>
</evidence>
<dbReference type="GO" id="GO:0017116">
    <property type="term" value="F:single-stranded DNA helicase activity"/>
    <property type="evidence" value="ECO:0007669"/>
    <property type="project" value="TreeGrafter"/>
</dbReference>
<feature type="domain" description="MCM C-terminal AAA(+) ATPase" evidence="7">
    <location>
        <begin position="330"/>
        <end position="528"/>
    </location>
</feature>
<dbReference type="InterPro" id="IPR036388">
    <property type="entry name" value="WH-like_DNA-bd_sf"/>
</dbReference>
<dbReference type="GO" id="GO:0006260">
    <property type="term" value="P:DNA replication"/>
    <property type="evidence" value="ECO:0007669"/>
    <property type="project" value="UniProtKB-KW"/>
</dbReference>
<dbReference type="PROSITE" id="PS00847">
    <property type="entry name" value="MCM_1"/>
    <property type="match status" value="1"/>
</dbReference>
<dbReference type="PANTHER" id="PTHR11630">
    <property type="entry name" value="DNA REPLICATION LICENSING FACTOR MCM FAMILY MEMBER"/>
    <property type="match status" value="1"/>
</dbReference>
<keyword evidence="4 6" id="KW-0067">ATP-binding</keyword>
<sequence length="737" mass="81629">MADGVPSEATQPQVPTLGPSYPALAILTAHFGDWFHDEFLQIIEEDPEKYTFDLDLSAVKAVNDTIFDNLVEHPENYRRDLSLFLSEYTAHVEWMRWYAATDEEMQANFSGLIIDEPMIVPEVEASVEFVNAPDSITIDIGNDNLDHLGELVAVEGVGSTLSGTQPRRNEVVFRCDLCNTLQDPVNASWTTDLKKVQKVAGACEACERKNCFTPASNMGEMVPYQQMKLQEPPQDSIDNPRKIAVDVYDRDMHDLITPGERGTIIGVLKENTDTDTTLVEPFVEAISMQANESGHLDMEFSKREASQFKEVSQHPELVDAGINTFAPETDIAGYRDVKESLLLMAFGGPSRYDAQGNLLTRGFSHILLIGDAGTAKSALTRKLKSLVPHGVGVDSGTSTAVGLTATAEKEEIGGTEEWVVRAGALPMADEGVLAIDELDKFNNKEIKSLAGAMANGHIEVKKASIKADLRTHTSVVATANPIDGDFNSFESYNEQFDLPTEILNRFDLVWVFRDVADEELDSRISDAVRSAHTDWAAKEVVADGEGDPDTLFLDDGSIRYDFFTRYIAYARETCDPELVEGSAAYEAVDDTWMRIRNTGDADRNAINPRKYHGLIRLAEASARMHLREEVTVDDVKRAERLMLSSLKEAASDEEGRIDISRLETGTSSVKRWAIKNVLGHVRDLQSEYDDEPGAPLKEVVSRAERDYEEQTIQSAINTITTDGRLVETEEGYVIAPN</sequence>
<dbReference type="Pfam" id="PF17855">
    <property type="entry name" value="MCM_lid"/>
    <property type="match status" value="1"/>
</dbReference>
<dbReference type="OrthoDB" id="6747at2157"/>
<keyword evidence="9" id="KW-1185">Reference proteome</keyword>
<dbReference type="Gene3D" id="2.40.50.140">
    <property type="entry name" value="Nucleic acid-binding proteins"/>
    <property type="match status" value="1"/>
</dbReference>
<evidence type="ECO:0000256" key="1">
    <source>
        <dbReference type="ARBA" id="ARBA00008010"/>
    </source>
</evidence>
<keyword evidence="5 6" id="KW-0238">DNA-binding</keyword>
<dbReference type="InterPro" id="IPR001208">
    <property type="entry name" value="MCM_dom"/>
</dbReference>
<dbReference type="Pfam" id="PF17207">
    <property type="entry name" value="MCM_OB"/>
    <property type="match status" value="1"/>
</dbReference>
<dbReference type="AlphaFoldDB" id="A0A1I2NBI7"/>
<dbReference type="InterPro" id="IPR041562">
    <property type="entry name" value="MCM_lid"/>
</dbReference>
<protein>
    <submittedName>
        <fullName evidence="8">Replicative DNA helicase Mcm</fullName>
    </submittedName>
</protein>
<dbReference type="SMART" id="SM00350">
    <property type="entry name" value="MCM"/>
    <property type="match status" value="1"/>
</dbReference>
<dbReference type="PRINTS" id="PR01657">
    <property type="entry name" value="MCMFAMILY"/>
</dbReference>
<organism evidence="8 9">
    <name type="scientific">Halopelagius inordinatus</name>
    <dbReference type="NCBI Taxonomy" id="553467"/>
    <lineage>
        <taxon>Archaea</taxon>
        <taxon>Methanobacteriati</taxon>
        <taxon>Methanobacteriota</taxon>
        <taxon>Stenosarchaea group</taxon>
        <taxon>Halobacteria</taxon>
        <taxon>Halobacteriales</taxon>
        <taxon>Haloferacaceae</taxon>
    </lineage>
</organism>
<keyword evidence="8" id="KW-0378">Hydrolase</keyword>
<reference evidence="9" key="1">
    <citation type="submission" date="2016-10" db="EMBL/GenBank/DDBJ databases">
        <authorList>
            <person name="Varghese N."/>
            <person name="Submissions S."/>
        </authorList>
    </citation>
    <scope>NUCLEOTIDE SEQUENCE [LARGE SCALE GENOMIC DNA]</scope>
    <source>
        <strain evidence="9">CGMCC 1.7739</strain>
    </source>
</reference>
<keyword evidence="3 6" id="KW-0547">Nucleotide-binding</keyword>
<proteinExistence type="inferred from homology"/>
<dbReference type="GO" id="GO:0003697">
    <property type="term" value="F:single-stranded DNA binding"/>
    <property type="evidence" value="ECO:0007669"/>
    <property type="project" value="TreeGrafter"/>
</dbReference>
<dbReference type="STRING" id="553467.SAMN04488063_1118"/>
<dbReference type="Gene3D" id="3.40.50.300">
    <property type="entry name" value="P-loop containing nucleotide triphosphate hydrolases"/>
    <property type="match status" value="1"/>
</dbReference>
<dbReference type="InterPro" id="IPR027417">
    <property type="entry name" value="P-loop_NTPase"/>
</dbReference>
<gene>
    <name evidence="8" type="ORF">SAMN04488063_1118</name>
</gene>
<evidence type="ECO:0000256" key="4">
    <source>
        <dbReference type="ARBA" id="ARBA00022840"/>
    </source>
</evidence>
<dbReference type="InterPro" id="IPR031327">
    <property type="entry name" value="MCM"/>
</dbReference>
<evidence type="ECO:0000256" key="3">
    <source>
        <dbReference type="ARBA" id="ARBA00022741"/>
    </source>
</evidence>
<keyword evidence="2" id="KW-0235">DNA replication</keyword>
<dbReference type="Proteomes" id="UP000198876">
    <property type="component" value="Unassembled WGS sequence"/>
</dbReference>
<dbReference type="GO" id="GO:0005524">
    <property type="term" value="F:ATP binding"/>
    <property type="evidence" value="ECO:0007669"/>
    <property type="project" value="UniProtKB-KW"/>
</dbReference>
<dbReference type="Gene3D" id="1.10.10.10">
    <property type="entry name" value="Winged helix-like DNA-binding domain superfamily/Winged helix DNA-binding domain"/>
    <property type="match status" value="1"/>
</dbReference>
<dbReference type="RefSeq" id="WP_092889561.1">
    <property type="nucleotide sequence ID" value="NZ_FOOQ01000001.1"/>
</dbReference>
<keyword evidence="8" id="KW-0347">Helicase</keyword>
<name>A0A1I2NBI7_9EURY</name>
<dbReference type="InterPro" id="IPR012340">
    <property type="entry name" value="NA-bd_OB-fold"/>
</dbReference>
<dbReference type="EMBL" id="FOOQ01000001">
    <property type="protein sequence ID" value="SFG00953.1"/>
    <property type="molecule type" value="Genomic_DNA"/>
</dbReference>
<dbReference type="PROSITE" id="PS50051">
    <property type="entry name" value="MCM_2"/>
    <property type="match status" value="1"/>
</dbReference>
<evidence type="ECO:0000256" key="2">
    <source>
        <dbReference type="ARBA" id="ARBA00022705"/>
    </source>
</evidence>
<evidence type="ECO:0000313" key="9">
    <source>
        <dbReference type="Proteomes" id="UP000198876"/>
    </source>
</evidence>
<dbReference type="PANTHER" id="PTHR11630:SF66">
    <property type="entry name" value="DNA REPLICATION LICENSING FACTOR MCM4"/>
    <property type="match status" value="1"/>
</dbReference>
<evidence type="ECO:0000256" key="6">
    <source>
        <dbReference type="RuleBase" id="RU004070"/>
    </source>
</evidence>
<dbReference type="Gene3D" id="2.20.28.10">
    <property type="match status" value="1"/>
</dbReference>
<dbReference type="SUPFAM" id="SSF50249">
    <property type="entry name" value="Nucleic acid-binding proteins"/>
    <property type="match status" value="1"/>
</dbReference>
<dbReference type="SUPFAM" id="SSF52540">
    <property type="entry name" value="P-loop containing nucleoside triphosphate hydrolases"/>
    <property type="match status" value="1"/>
</dbReference>
<dbReference type="Pfam" id="PF00493">
    <property type="entry name" value="MCM"/>
    <property type="match status" value="1"/>
</dbReference>
<dbReference type="InterPro" id="IPR018525">
    <property type="entry name" value="MCM_CS"/>
</dbReference>
<evidence type="ECO:0000313" key="8">
    <source>
        <dbReference type="EMBL" id="SFG00953.1"/>
    </source>
</evidence>
<dbReference type="GO" id="GO:0042555">
    <property type="term" value="C:MCM complex"/>
    <property type="evidence" value="ECO:0007669"/>
    <property type="project" value="TreeGrafter"/>
</dbReference>
<comment type="similarity">
    <text evidence="1 6">Belongs to the MCM family.</text>
</comment>
<dbReference type="InterPro" id="IPR033762">
    <property type="entry name" value="MCM_OB"/>
</dbReference>
<accession>A0A1I2NBI7</accession>